<dbReference type="AlphaFoldDB" id="A0A6A6ZX46"/>
<dbReference type="OrthoDB" id="10507131at2759"/>
<feature type="transmembrane region" description="Helical" evidence="2">
    <location>
        <begin position="70"/>
        <end position="91"/>
    </location>
</feature>
<proteinExistence type="predicted"/>
<keyword evidence="2" id="KW-0812">Transmembrane</keyword>
<dbReference type="EMBL" id="MU006228">
    <property type="protein sequence ID" value="KAF2825278.1"/>
    <property type="molecule type" value="Genomic_DNA"/>
</dbReference>
<dbReference type="Proteomes" id="UP000799424">
    <property type="component" value="Unassembled WGS sequence"/>
</dbReference>
<evidence type="ECO:0000313" key="4">
    <source>
        <dbReference type="Proteomes" id="UP000799424"/>
    </source>
</evidence>
<keyword evidence="2" id="KW-1133">Transmembrane helix</keyword>
<accession>A0A6A6ZX46</accession>
<feature type="region of interest" description="Disordered" evidence="1">
    <location>
        <begin position="1"/>
        <end position="44"/>
    </location>
</feature>
<evidence type="ECO:0000256" key="1">
    <source>
        <dbReference type="SAM" id="MobiDB-lite"/>
    </source>
</evidence>
<protein>
    <submittedName>
        <fullName evidence="3">Uncharacterized protein</fullName>
    </submittedName>
</protein>
<evidence type="ECO:0000256" key="2">
    <source>
        <dbReference type="SAM" id="Phobius"/>
    </source>
</evidence>
<feature type="compositionally biased region" description="Polar residues" evidence="1">
    <location>
        <begin position="1"/>
        <end position="26"/>
    </location>
</feature>
<gene>
    <name evidence="3" type="ORF">CC86DRAFT_41229</name>
</gene>
<reference evidence="3" key="1">
    <citation type="journal article" date="2020" name="Stud. Mycol.">
        <title>101 Dothideomycetes genomes: a test case for predicting lifestyles and emergence of pathogens.</title>
        <authorList>
            <person name="Haridas S."/>
            <person name="Albert R."/>
            <person name="Binder M."/>
            <person name="Bloem J."/>
            <person name="Labutti K."/>
            <person name="Salamov A."/>
            <person name="Andreopoulos B."/>
            <person name="Baker S."/>
            <person name="Barry K."/>
            <person name="Bills G."/>
            <person name="Bluhm B."/>
            <person name="Cannon C."/>
            <person name="Castanera R."/>
            <person name="Culley D."/>
            <person name="Daum C."/>
            <person name="Ezra D."/>
            <person name="Gonzalez J."/>
            <person name="Henrissat B."/>
            <person name="Kuo A."/>
            <person name="Liang C."/>
            <person name="Lipzen A."/>
            <person name="Lutzoni F."/>
            <person name="Magnuson J."/>
            <person name="Mondo S."/>
            <person name="Nolan M."/>
            <person name="Ohm R."/>
            <person name="Pangilinan J."/>
            <person name="Park H.-J."/>
            <person name="Ramirez L."/>
            <person name="Alfaro M."/>
            <person name="Sun H."/>
            <person name="Tritt A."/>
            <person name="Yoshinaga Y."/>
            <person name="Zwiers L.-H."/>
            <person name="Turgeon B."/>
            <person name="Goodwin S."/>
            <person name="Spatafora J."/>
            <person name="Crous P."/>
            <person name="Grigoriev I."/>
        </authorList>
    </citation>
    <scope>NUCLEOTIDE SEQUENCE</scope>
    <source>
        <strain evidence="3">CBS 113818</strain>
    </source>
</reference>
<sequence length="92" mass="9882">MVPVTTNIMNSNTPSMAPTGVHSNQPVAPAADIEMGNGKLPKDEKLPLSSSFENARLEWKHGSKTRVVKYYAIYVALVICIGCAIGLVIVLI</sequence>
<evidence type="ECO:0000313" key="3">
    <source>
        <dbReference type="EMBL" id="KAF2825278.1"/>
    </source>
</evidence>
<organism evidence="3 4">
    <name type="scientific">Ophiobolus disseminans</name>
    <dbReference type="NCBI Taxonomy" id="1469910"/>
    <lineage>
        <taxon>Eukaryota</taxon>
        <taxon>Fungi</taxon>
        <taxon>Dikarya</taxon>
        <taxon>Ascomycota</taxon>
        <taxon>Pezizomycotina</taxon>
        <taxon>Dothideomycetes</taxon>
        <taxon>Pleosporomycetidae</taxon>
        <taxon>Pleosporales</taxon>
        <taxon>Pleosporineae</taxon>
        <taxon>Phaeosphaeriaceae</taxon>
        <taxon>Ophiobolus</taxon>
    </lineage>
</organism>
<keyword evidence="2" id="KW-0472">Membrane</keyword>
<name>A0A6A6ZX46_9PLEO</name>
<keyword evidence="4" id="KW-1185">Reference proteome</keyword>